<feature type="non-terminal residue" evidence="8">
    <location>
        <position position="121"/>
    </location>
</feature>
<dbReference type="PANTHER" id="PTHR33217:SF8">
    <property type="entry name" value="MUTATOR FAMILY TRANSPOSASE"/>
    <property type="match status" value="1"/>
</dbReference>
<dbReference type="PANTHER" id="PTHR33217">
    <property type="entry name" value="TRANSPOSASE FOR INSERTION SEQUENCE ELEMENT IS1081"/>
    <property type="match status" value="1"/>
</dbReference>
<dbReference type="InterPro" id="IPR001207">
    <property type="entry name" value="Transposase_mutator"/>
</dbReference>
<comment type="similarity">
    <text evidence="2 6">Belongs to the transposase mutator family.</text>
</comment>
<evidence type="ECO:0000256" key="3">
    <source>
        <dbReference type="ARBA" id="ARBA00022578"/>
    </source>
</evidence>
<dbReference type="Proteomes" id="UP000429785">
    <property type="component" value="Unassembled WGS sequence"/>
</dbReference>
<keyword evidence="6" id="KW-0814">Transposable element</keyword>
<feature type="compositionally biased region" description="Polar residues" evidence="7">
    <location>
        <begin position="55"/>
        <end position="64"/>
    </location>
</feature>
<dbReference type="RefSeq" id="WP_211372182.1">
    <property type="nucleotide sequence ID" value="NZ_WELG01000044.1"/>
</dbReference>
<comment type="caution">
    <text evidence="8">The sequence shown here is derived from an EMBL/GenBank/DDBJ whole genome shotgun (WGS) entry which is preliminary data.</text>
</comment>
<evidence type="ECO:0000256" key="6">
    <source>
        <dbReference type="RuleBase" id="RU365089"/>
    </source>
</evidence>
<dbReference type="EMBL" id="WELG01000044">
    <property type="protein sequence ID" value="KAB7525451.1"/>
    <property type="molecule type" value="Genomic_DNA"/>
</dbReference>
<keyword evidence="5 6" id="KW-0233">DNA recombination</keyword>
<protein>
    <recommendedName>
        <fullName evidence="6">Mutator family transposase</fullName>
    </recommendedName>
</protein>
<sequence length="121" mass="13413">MTKPTFDIDAALKALQEGKDLTGKDGILTPLIKQLTEAAMQAELDNHLTEETAPNRKNGTTSKTMKGPAGSFELKTPRDRSGTFEPQLIKKHQTHLTDELERKIIALFALGNSYQDIRAHI</sequence>
<evidence type="ECO:0000256" key="7">
    <source>
        <dbReference type="SAM" id="MobiDB-lite"/>
    </source>
</evidence>
<name>A0A6I1DXG6_9FLAO</name>
<evidence type="ECO:0000313" key="8">
    <source>
        <dbReference type="EMBL" id="KAB7525451.1"/>
    </source>
</evidence>
<evidence type="ECO:0000256" key="2">
    <source>
        <dbReference type="ARBA" id="ARBA00010961"/>
    </source>
</evidence>
<organism evidence="8 9">
    <name type="scientific">Flagellimonas olearia</name>
    <dbReference type="NCBI Taxonomy" id="552546"/>
    <lineage>
        <taxon>Bacteria</taxon>
        <taxon>Pseudomonadati</taxon>
        <taxon>Bacteroidota</taxon>
        <taxon>Flavobacteriia</taxon>
        <taxon>Flavobacteriales</taxon>
        <taxon>Flavobacteriaceae</taxon>
        <taxon>Flagellimonas</taxon>
    </lineage>
</organism>
<evidence type="ECO:0000256" key="4">
    <source>
        <dbReference type="ARBA" id="ARBA00023125"/>
    </source>
</evidence>
<evidence type="ECO:0000256" key="5">
    <source>
        <dbReference type="ARBA" id="ARBA00023172"/>
    </source>
</evidence>
<gene>
    <name evidence="8" type="ORF">F8C76_17855</name>
</gene>
<dbReference type="AlphaFoldDB" id="A0A6I1DXG6"/>
<evidence type="ECO:0000256" key="1">
    <source>
        <dbReference type="ARBA" id="ARBA00002190"/>
    </source>
</evidence>
<dbReference type="GO" id="GO:0003677">
    <property type="term" value="F:DNA binding"/>
    <property type="evidence" value="ECO:0007669"/>
    <property type="project" value="UniProtKB-UniRule"/>
</dbReference>
<dbReference type="Pfam" id="PF00872">
    <property type="entry name" value="Transposase_mut"/>
    <property type="match status" value="1"/>
</dbReference>
<comment type="function">
    <text evidence="1 6">Required for the transposition of the insertion element.</text>
</comment>
<keyword evidence="4 6" id="KW-0238">DNA-binding</keyword>
<dbReference type="GO" id="GO:0004803">
    <property type="term" value="F:transposase activity"/>
    <property type="evidence" value="ECO:0007669"/>
    <property type="project" value="UniProtKB-UniRule"/>
</dbReference>
<keyword evidence="3 6" id="KW-0815">Transposition</keyword>
<reference evidence="8 9" key="1">
    <citation type="submission" date="2019-10" db="EMBL/GenBank/DDBJ databases">
        <title>Muricauda olearia CL-SS4 JCM15563 genome.</title>
        <authorList>
            <person name="Liu L."/>
        </authorList>
    </citation>
    <scope>NUCLEOTIDE SEQUENCE [LARGE SCALE GENOMIC DNA]</scope>
    <source>
        <strain evidence="8 9">CL-SS4</strain>
    </source>
</reference>
<evidence type="ECO:0000313" key="9">
    <source>
        <dbReference type="Proteomes" id="UP000429785"/>
    </source>
</evidence>
<feature type="region of interest" description="Disordered" evidence="7">
    <location>
        <begin position="46"/>
        <end position="95"/>
    </location>
</feature>
<proteinExistence type="inferred from homology"/>
<accession>A0A6I1DXG6</accession>
<dbReference type="GO" id="GO:0006313">
    <property type="term" value="P:DNA transposition"/>
    <property type="evidence" value="ECO:0007669"/>
    <property type="project" value="UniProtKB-UniRule"/>
</dbReference>